<dbReference type="InterPro" id="IPR038636">
    <property type="entry name" value="Wzi_sf"/>
</dbReference>
<dbReference type="Gene3D" id="2.40.160.130">
    <property type="entry name" value="Capsule assembly protein Wzi"/>
    <property type="match status" value="1"/>
</dbReference>
<keyword evidence="1" id="KW-1133">Transmembrane helix</keyword>
<dbReference type="OrthoDB" id="596512at2"/>
<feature type="transmembrane region" description="Helical" evidence="1">
    <location>
        <begin position="21"/>
        <end position="39"/>
    </location>
</feature>
<dbReference type="InterPro" id="IPR026950">
    <property type="entry name" value="Caps_assemb_Wzi"/>
</dbReference>
<keyword evidence="1" id="KW-0812">Transmembrane</keyword>
<dbReference type="AlphaFoldDB" id="A0A1I0SBW6"/>
<dbReference type="Proteomes" id="UP000199310">
    <property type="component" value="Unassembled WGS sequence"/>
</dbReference>
<reference evidence="3" key="1">
    <citation type="submission" date="2016-10" db="EMBL/GenBank/DDBJ databases">
        <authorList>
            <person name="Varghese N."/>
            <person name="Submissions S."/>
        </authorList>
    </citation>
    <scope>NUCLEOTIDE SEQUENCE [LARGE SCALE GENOMIC DNA]</scope>
    <source>
        <strain evidence="3">DSM 3695</strain>
    </source>
</reference>
<evidence type="ECO:0000313" key="2">
    <source>
        <dbReference type="EMBL" id="SEW54160.1"/>
    </source>
</evidence>
<keyword evidence="1" id="KW-0472">Membrane</keyword>
<gene>
    <name evidence="2" type="ORF">SAMN04488122_5939</name>
</gene>
<sequence length="497" mass="56893">MKKLPGYIVGRGAVAVVQWKICYVCSCIVLLTTVLPLQAQVHFTDSLEVHAGAVGTVASKDYQPLWLMANHFGTITDRKGDVSAHVGFSNRHAWERGFYLRYGLDVYNNDQFHQTFIEQGYLKAGYKHWEIRAGRYEEIIGENDKDLSSGSLSISGNALPIPKIGIAVTTYTDIPFTNGWVQFKGLLSHGWMGQDQYIRNAWLHEKNFYLRIGKRKLKVFGGVQHYAVWGGNRNDLPKITNSWQGFMDVLLVKTKDDGTVGNTDIQPNRPGDHRGVIEGGLEWENEQFSLRLYNQTPFESGQGISIRNIDRLLGFVYTNKQAGSWLQKITAEFIYTKQMNDFYLLRLRESYYNNGVYMTGWDYHERIIGTPLFIDRNRGQHYFPQMKPLNWDDPKDSLRGKGGNIINNRVVGVHLGACYHLTKKITGKTIVTYTQNYGTYTNTVLFKPVKRQWYTLQELQYQLPQKRISLKAGIAVDQGELTDNVGGMFGVLWNWKQ</sequence>
<organism evidence="2 3">
    <name type="scientific">Chitinophaga arvensicola</name>
    <dbReference type="NCBI Taxonomy" id="29529"/>
    <lineage>
        <taxon>Bacteria</taxon>
        <taxon>Pseudomonadati</taxon>
        <taxon>Bacteroidota</taxon>
        <taxon>Chitinophagia</taxon>
        <taxon>Chitinophagales</taxon>
        <taxon>Chitinophagaceae</taxon>
        <taxon>Chitinophaga</taxon>
    </lineage>
</organism>
<dbReference type="Pfam" id="PF14052">
    <property type="entry name" value="Caps_assemb_Wzi"/>
    <property type="match status" value="1"/>
</dbReference>
<dbReference type="RefSeq" id="WP_089901810.1">
    <property type="nucleotide sequence ID" value="NZ_FOJG01000002.1"/>
</dbReference>
<name>A0A1I0SBW6_9BACT</name>
<proteinExistence type="predicted"/>
<accession>A0A1I0SBW6</accession>
<dbReference type="EMBL" id="FOJG01000002">
    <property type="protein sequence ID" value="SEW54160.1"/>
    <property type="molecule type" value="Genomic_DNA"/>
</dbReference>
<evidence type="ECO:0000313" key="3">
    <source>
        <dbReference type="Proteomes" id="UP000199310"/>
    </source>
</evidence>
<dbReference type="STRING" id="29529.SAMN04488122_5939"/>
<keyword evidence="3" id="KW-1185">Reference proteome</keyword>
<protein>
    <submittedName>
        <fullName evidence="2">Capsule assembly protein Wzi</fullName>
    </submittedName>
</protein>
<evidence type="ECO:0000256" key="1">
    <source>
        <dbReference type="SAM" id="Phobius"/>
    </source>
</evidence>